<accession>A0A150J1K3</accession>
<dbReference type="PANTHER" id="PTHR48084:SF1">
    <property type="entry name" value="2-OXOGLUTARATE SYNTHASE SUBUNIT KORB"/>
    <property type="match status" value="1"/>
</dbReference>
<dbReference type="Gene3D" id="3.40.50.970">
    <property type="match status" value="1"/>
</dbReference>
<dbReference type="GO" id="GO:0030976">
    <property type="term" value="F:thiamine pyrophosphate binding"/>
    <property type="evidence" value="ECO:0007669"/>
    <property type="project" value="InterPro"/>
</dbReference>
<evidence type="ECO:0000259" key="2">
    <source>
        <dbReference type="Pfam" id="PF02775"/>
    </source>
</evidence>
<dbReference type="AlphaFoldDB" id="A0A150J1K3"/>
<dbReference type="Proteomes" id="UP000092401">
    <property type="component" value="Unassembled WGS sequence"/>
</dbReference>
<gene>
    <name evidence="5" type="primary">korB_1</name>
    <name evidence="3" type="ORF">APG10_00269</name>
    <name evidence="4" type="ORF">APG11_00419</name>
    <name evidence="5" type="ORF">APG12_00388</name>
</gene>
<evidence type="ECO:0000313" key="8">
    <source>
        <dbReference type="Proteomes" id="UP000092403"/>
    </source>
</evidence>
<protein>
    <submittedName>
        <fullName evidence="5">2-oxoglutarate synthase subunit KorB</fullName>
        <ecNumber evidence="5">1.2.7.3</ecNumber>
    </submittedName>
</protein>
<organism evidence="5 8">
    <name type="scientific">Candidatus Methanofastidiosum methylothiophilum</name>
    <dbReference type="NCBI Taxonomy" id="1705564"/>
    <lineage>
        <taxon>Archaea</taxon>
        <taxon>Methanobacteriati</taxon>
        <taxon>Methanobacteriota</taxon>
        <taxon>Stenosarchaea group</taxon>
        <taxon>Candidatus Methanofastidiosia</taxon>
        <taxon>Candidatus Methanofastidiosales</taxon>
        <taxon>Candidatus Methanofastidiosaceae</taxon>
        <taxon>Candidatus Methanofastidiosum</taxon>
    </lineage>
</organism>
<dbReference type="GO" id="GO:0006082">
    <property type="term" value="P:organic acid metabolic process"/>
    <property type="evidence" value="ECO:0007669"/>
    <property type="project" value="UniProtKB-ARBA"/>
</dbReference>
<evidence type="ECO:0000256" key="1">
    <source>
        <dbReference type="ARBA" id="ARBA00023002"/>
    </source>
</evidence>
<comment type="caution">
    <text evidence="5">The sequence shown here is derived from an EMBL/GenBank/DDBJ whole genome shotgun (WGS) entry which is preliminary data.</text>
</comment>
<accession>A0A150ITI9</accession>
<feature type="domain" description="Thiamine pyrophosphate enzyme TPP-binding" evidence="2">
    <location>
        <begin position="56"/>
        <end position="203"/>
    </location>
</feature>
<dbReference type="EC" id="1.2.7.3" evidence="5"/>
<dbReference type="InterPro" id="IPR011766">
    <property type="entry name" value="TPP_enzyme_TPP-bd"/>
</dbReference>
<dbReference type="Proteomes" id="UP000092403">
    <property type="component" value="Unassembled WGS sequence"/>
</dbReference>
<reference evidence="6 7" key="1">
    <citation type="journal article" date="2016" name="ISME J.">
        <title>Chasing the elusive Euryarchaeota class WSA2: genomes reveal a uniquely fastidious methyl-reducing methanogen.</title>
        <authorList>
            <person name="Nobu M.K."/>
            <person name="Narihiro T."/>
            <person name="Kuroda K."/>
            <person name="Mei R."/>
            <person name="Liu W.T."/>
        </authorList>
    </citation>
    <scope>NUCLEOTIDE SEQUENCE [LARGE SCALE GENOMIC DNA]</scope>
    <source>
        <strain evidence="3">B03fssc0709_Meth_Bin005</strain>
        <strain evidence="4">B15fssc0709_Meth_Bin003</strain>
        <strain evidence="5">BMIXfssc0709_Meth_Bin006</strain>
    </source>
</reference>
<dbReference type="SUPFAM" id="SSF52518">
    <property type="entry name" value="Thiamin diphosphate-binding fold (THDP-binding)"/>
    <property type="match status" value="1"/>
</dbReference>
<dbReference type="PATRIC" id="fig|1706437.3.peg.421"/>
<dbReference type="CDD" id="cd03375">
    <property type="entry name" value="TPP_OGFOR"/>
    <property type="match status" value="1"/>
</dbReference>
<evidence type="ECO:0000313" key="4">
    <source>
        <dbReference type="EMBL" id="KYC48296.1"/>
    </source>
</evidence>
<dbReference type="EMBL" id="LNGF01000007">
    <property type="protein sequence ID" value="KYC48296.1"/>
    <property type="molecule type" value="Genomic_DNA"/>
</dbReference>
<sequence length="275" mass="30334">MSFISNDIVIDKYLRKDMLPTIFCTGCGIGSVMNFCLRAIHDLNIDMNKTVFVSGIGCSSRVPGYIYSDGLHSLHGRAIAYATGVKLANPELKVIVFTGDGDCGAIGGNHFLHAIRRNVDITVISINNFIYGMTGGQVAPTTPLRSKTTTTPYGNIEYPIDLSMMAKVIGAPYVARWTTAHPIQCMNSIKKALQKTGFSFVEVLAPCPTSYGRLNKMGNTLDMTKHFKESTINIKTYEKMLAEGKDTDKMIIGELVDIEKEDFNTKYKKFCGELK</sequence>
<dbReference type="GO" id="GO:0047553">
    <property type="term" value="F:2-oxoglutarate synthase activity"/>
    <property type="evidence" value="ECO:0007669"/>
    <property type="project" value="UniProtKB-EC"/>
</dbReference>
<evidence type="ECO:0000313" key="6">
    <source>
        <dbReference type="Proteomes" id="UP000091929"/>
    </source>
</evidence>
<evidence type="ECO:0000313" key="5">
    <source>
        <dbReference type="EMBL" id="KYC50965.1"/>
    </source>
</evidence>
<dbReference type="InterPro" id="IPR029061">
    <property type="entry name" value="THDP-binding"/>
</dbReference>
<keyword evidence="1 5" id="KW-0560">Oxidoreductase</keyword>
<dbReference type="EMBL" id="LNJC01000005">
    <property type="protein sequence ID" value="KYC50965.1"/>
    <property type="molecule type" value="Genomic_DNA"/>
</dbReference>
<dbReference type="PATRIC" id="fig|1706436.3.peg.269"/>
<dbReference type="PATRIC" id="fig|1706438.3.peg.387"/>
<accession>A0A150IMD9</accession>
<name>A0A150J1K3_9EURY</name>
<evidence type="ECO:0000313" key="7">
    <source>
        <dbReference type="Proteomes" id="UP000092401"/>
    </source>
</evidence>
<evidence type="ECO:0000313" key="3">
    <source>
        <dbReference type="EMBL" id="KYC46058.1"/>
    </source>
</evidence>
<dbReference type="PANTHER" id="PTHR48084">
    <property type="entry name" value="2-OXOGLUTARATE OXIDOREDUCTASE SUBUNIT KORB-RELATED"/>
    <property type="match status" value="1"/>
</dbReference>
<dbReference type="Proteomes" id="UP000091929">
    <property type="component" value="Unassembled WGS sequence"/>
</dbReference>
<dbReference type="GO" id="GO:0044272">
    <property type="term" value="P:sulfur compound biosynthetic process"/>
    <property type="evidence" value="ECO:0007669"/>
    <property type="project" value="UniProtKB-ARBA"/>
</dbReference>
<proteinExistence type="predicted"/>
<dbReference type="EMBL" id="LNGE01000005">
    <property type="protein sequence ID" value="KYC46058.1"/>
    <property type="molecule type" value="Genomic_DNA"/>
</dbReference>
<dbReference type="InterPro" id="IPR051457">
    <property type="entry name" value="2-oxoacid:Fd_oxidoreductase"/>
</dbReference>
<dbReference type="Pfam" id="PF02775">
    <property type="entry name" value="TPP_enzyme_C"/>
    <property type="match status" value="1"/>
</dbReference>
<dbReference type="GO" id="GO:0045333">
    <property type="term" value="P:cellular respiration"/>
    <property type="evidence" value="ECO:0007669"/>
    <property type="project" value="UniProtKB-ARBA"/>
</dbReference>